<feature type="transmembrane region" description="Helical" evidence="14">
    <location>
        <begin position="57"/>
        <end position="76"/>
    </location>
</feature>
<dbReference type="Gene3D" id="1.20.1280.290">
    <property type="match status" value="1"/>
</dbReference>
<comment type="similarity">
    <text evidence="3">Belongs to the SWEET sugar transporter family.</text>
</comment>
<dbReference type="EMBL" id="JAMYWD010000011">
    <property type="protein sequence ID" value="KAJ4955007.1"/>
    <property type="molecule type" value="Genomic_DNA"/>
</dbReference>
<evidence type="ECO:0000256" key="6">
    <source>
        <dbReference type="ARBA" id="ARBA00022475"/>
    </source>
</evidence>
<dbReference type="FunFam" id="1.20.1280.290:FF:000004">
    <property type="entry name" value="Sugar transporter SWEET"/>
    <property type="match status" value="1"/>
</dbReference>
<comment type="subcellular location">
    <subcellularLocation>
        <location evidence="1">Cell membrane</location>
        <topology evidence="1">Multi-pass membrane protein</topology>
    </subcellularLocation>
    <subcellularLocation>
        <location evidence="2">Golgi apparatus membrane</location>
        <topology evidence="2">Multi-pass membrane protein</topology>
    </subcellularLocation>
</comment>
<evidence type="ECO:0000256" key="1">
    <source>
        <dbReference type="ARBA" id="ARBA00004651"/>
    </source>
</evidence>
<evidence type="ECO:0000256" key="3">
    <source>
        <dbReference type="ARBA" id="ARBA00007809"/>
    </source>
</evidence>
<evidence type="ECO:0000256" key="14">
    <source>
        <dbReference type="SAM" id="Phobius"/>
    </source>
</evidence>
<evidence type="ECO:0000256" key="10">
    <source>
        <dbReference type="ARBA" id="ARBA00022989"/>
    </source>
</evidence>
<keyword evidence="16" id="KW-1185">Reference proteome</keyword>
<keyword evidence="8 14" id="KW-0812">Transmembrane</keyword>
<evidence type="ECO:0000256" key="9">
    <source>
        <dbReference type="ARBA" id="ARBA00022737"/>
    </source>
</evidence>
<dbReference type="InterPro" id="IPR047664">
    <property type="entry name" value="SWEET"/>
</dbReference>
<dbReference type="GO" id="GO:0051119">
    <property type="term" value="F:sugar transmembrane transporter activity"/>
    <property type="evidence" value="ECO:0007669"/>
    <property type="project" value="InterPro"/>
</dbReference>
<dbReference type="GO" id="GO:0005886">
    <property type="term" value="C:plasma membrane"/>
    <property type="evidence" value="ECO:0007669"/>
    <property type="project" value="UniProtKB-SubCell"/>
</dbReference>
<reference evidence="15" key="1">
    <citation type="journal article" date="2023" name="Plant J.">
        <title>The genome of the king protea, Protea cynaroides.</title>
        <authorList>
            <person name="Chang J."/>
            <person name="Duong T.A."/>
            <person name="Schoeman C."/>
            <person name="Ma X."/>
            <person name="Roodt D."/>
            <person name="Barker N."/>
            <person name="Li Z."/>
            <person name="Van de Peer Y."/>
            <person name="Mizrachi E."/>
        </authorList>
    </citation>
    <scope>NUCLEOTIDE SEQUENCE</scope>
    <source>
        <tissue evidence="15">Young leaves</tissue>
    </source>
</reference>
<proteinExistence type="inferred from homology"/>
<dbReference type="AlphaFoldDB" id="A0A9Q0JXE8"/>
<keyword evidence="7" id="KW-0762">Sugar transport</keyword>
<dbReference type="PANTHER" id="PTHR10791">
    <property type="entry name" value="RAG1-ACTIVATING PROTEIN 1"/>
    <property type="match status" value="1"/>
</dbReference>
<comment type="caution">
    <text evidence="15">The sequence shown here is derived from an EMBL/GenBank/DDBJ whole genome shotgun (WGS) entry which is preliminary data.</text>
</comment>
<evidence type="ECO:0000256" key="2">
    <source>
        <dbReference type="ARBA" id="ARBA00004653"/>
    </source>
</evidence>
<dbReference type="OrthoDB" id="409725at2759"/>
<evidence type="ECO:0000313" key="15">
    <source>
        <dbReference type="EMBL" id="KAJ4955007.1"/>
    </source>
</evidence>
<dbReference type="PANTHER" id="PTHR10791:SF157">
    <property type="entry name" value="BIDIRECTIONAL SUGAR TRANSPORTER SWEET"/>
    <property type="match status" value="1"/>
</dbReference>
<organism evidence="15 16">
    <name type="scientific">Protea cynaroides</name>
    <dbReference type="NCBI Taxonomy" id="273540"/>
    <lineage>
        <taxon>Eukaryota</taxon>
        <taxon>Viridiplantae</taxon>
        <taxon>Streptophyta</taxon>
        <taxon>Embryophyta</taxon>
        <taxon>Tracheophyta</taxon>
        <taxon>Spermatophyta</taxon>
        <taxon>Magnoliopsida</taxon>
        <taxon>Proteales</taxon>
        <taxon>Proteaceae</taxon>
        <taxon>Protea</taxon>
    </lineage>
</organism>
<feature type="transmembrane region" description="Helical" evidence="14">
    <location>
        <begin position="12"/>
        <end position="37"/>
    </location>
</feature>
<feature type="transmembrane region" description="Helical" evidence="14">
    <location>
        <begin position="82"/>
        <end position="103"/>
    </location>
</feature>
<evidence type="ECO:0000256" key="5">
    <source>
        <dbReference type="ARBA" id="ARBA00022448"/>
    </source>
</evidence>
<evidence type="ECO:0000313" key="16">
    <source>
        <dbReference type="Proteomes" id="UP001141806"/>
    </source>
</evidence>
<dbReference type="Pfam" id="PF03083">
    <property type="entry name" value="MtN3_slv"/>
    <property type="match status" value="2"/>
</dbReference>
<dbReference type="Proteomes" id="UP001141806">
    <property type="component" value="Unassembled WGS sequence"/>
</dbReference>
<dbReference type="GO" id="GO:0000139">
    <property type="term" value="C:Golgi membrane"/>
    <property type="evidence" value="ECO:0007669"/>
    <property type="project" value="UniProtKB-SubCell"/>
</dbReference>
<keyword evidence="10 14" id="KW-1133">Transmembrane helix</keyword>
<evidence type="ECO:0000256" key="13">
    <source>
        <dbReference type="SAM" id="MobiDB-lite"/>
    </source>
</evidence>
<feature type="region of interest" description="Disordered" evidence="13">
    <location>
        <begin position="122"/>
        <end position="155"/>
    </location>
</feature>
<evidence type="ECO:0000256" key="12">
    <source>
        <dbReference type="ARBA" id="ARBA00023136"/>
    </source>
</evidence>
<evidence type="ECO:0000256" key="8">
    <source>
        <dbReference type="ARBA" id="ARBA00022692"/>
    </source>
</evidence>
<accession>A0A9Q0JXE8</accession>
<sequence>MLWMYYAFLKPNGYMLITINIIGCTVEASYITIYLIYASKEAKKVVVRTKSVEFMPFPLSFFLTLCAIMWFFYGLLMKDFYIALPNILGFTFGTVQMILYMIYKDAQKGLVLELKLPELDPKTYSSEDQENPAETVTVTNPGIHEKPIDPDDLNV</sequence>
<keyword evidence="11" id="KW-0333">Golgi apparatus</keyword>
<evidence type="ECO:0000256" key="4">
    <source>
        <dbReference type="ARBA" id="ARBA00021741"/>
    </source>
</evidence>
<keyword evidence="12 14" id="KW-0472">Membrane</keyword>
<evidence type="ECO:0000256" key="11">
    <source>
        <dbReference type="ARBA" id="ARBA00023034"/>
    </source>
</evidence>
<dbReference type="InterPro" id="IPR004316">
    <property type="entry name" value="SWEET_rpt"/>
</dbReference>
<gene>
    <name evidence="15" type="ORF">NE237_011790</name>
</gene>
<keyword evidence="5" id="KW-0813">Transport</keyword>
<keyword evidence="9" id="KW-0677">Repeat</keyword>
<keyword evidence="6" id="KW-1003">Cell membrane</keyword>
<name>A0A9Q0JXE8_9MAGN</name>
<evidence type="ECO:0000256" key="7">
    <source>
        <dbReference type="ARBA" id="ARBA00022597"/>
    </source>
</evidence>
<protein>
    <recommendedName>
        <fullName evidence="4">Sugar transporter SWEET1</fullName>
    </recommendedName>
</protein>